<protein>
    <recommendedName>
        <fullName evidence="5">Pseudouridine synthase</fullName>
        <ecNumber evidence="5">5.4.99.-</ecNumber>
    </recommendedName>
</protein>
<dbReference type="EC" id="5.4.99.-" evidence="5"/>
<dbReference type="InterPro" id="IPR006224">
    <property type="entry name" value="PsdUridine_synth_RluA-like_CS"/>
</dbReference>
<dbReference type="Pfam" id="PF00849">
    <property type="entry name" value="PseudoU_synth_2"/>
    <property type="match status" value="1"/>
</dbReference>
<dbReference type="SUPFAM" id="SSF55120">
    <property type="entry name" value="Pseudouridine synthase"/>
    <property type="match status" value="1"/>
</dbReference>
<dbReference type="RefSeq" id="WP_269422969.1">
    <property type="nucleotide sequence ID" value="NZ_JAPWGY010000002.1"/>
</dbReference>
<name>A0ABT4LI55_9PROT</name>
<comment type="catalytic activity">
    <reaction evidence="5">
        <text>a uridine in RNA = a pseudouridine in RNA</text>
        <dbReference type="Rhea" id="RHEA:48348"/>
        <dbReference type="Rhea" id="RHEA-COMP:12068"/>
        <dbReference type="Rhea" id="RHEA-COMP:12069"/>
        <dbReference type="ChEBI" id="CHEBI:65314"/>
        <dbReference type="ChEBI" id="CHEBI:65315"/>
    </reaction>
</comment>
<dbReference type="Gene3D" id="3.30.2350.10">
    <property type="entry name" value="Pseudouridine synthase"/>
    <property type="match status" value="1"/>
</dbReference>
<evidence type="ECO:0000313" key="8">
    <source>
        <dbReference type="Proteomes" id="UP001069802"/>
    </source>
</evidence>
<dbReference type="CDD" id="cd02869">
    <property type="entry name" value="PseudoU_synth_RluA_like"/>
    <property type="match status" value="1"/>
</dbReference>
<dbReference type="Proteomes" id="UP001069802">
    <property type="component" value="Unassembled WGS sequence"/>
</dbReference>
<dbReference type="SMART" id="SM00363">
    <property type="entry name" value="S4"/>
    <property type="match status" value="1"/>
</dbReference>
<evidence type="ECO:0000256" key="1">
    <source>
        <dbReference type="ARBA" id="ARBA00010876"/>
    </source>
</evidence>
<dbReference type="InterPro" id="IPR050188">
    <property type="entry name" value="RluA_PseudoU_synthase"/>
</dbReference>
<dbReference type="SUPFAM" id="SSF55174">
    <property type="entry name" value="Alpha-L RNA-binding motif"/>
    <property type="match status" value="1"/>
</dbReference>
<dbReference type="InterPro" id="IPR020103">
    <property type="entry name" value="PsdUridine_synth_cat_dom_sf"/>
</dbReference>
<keyword evidence="4" id="KW-0694">RNA-binding</keyword>
<dbReference type="InterPro" id="IPR002942">
    <property type="entry name" value="S4_RNA-bd"/>
</dbReference>
<organism evidence="7 8">
    <name type="scientific">Kiloniella laminariae</name>
    <dbReference type="NCBI Taxonomy" id="454162"/>
    <lineage>
        <taxon>Bacteria</taxon>
        <taxon>Pseudomonadati</taxon>
        <taxon>Pseudomonadota</taxon>
        <taxon>Alphaproteobacteria</taxon>
        <taxon>Rhodospirillales</taxon>
        <taxon>Kiloniellaceae</taxon>
        <taxon>Kiloniella</taxon>
    </lineage>
</organism>
<proteinExistence type="inferred from homology"/>
<dbReference type="PANTHER" id="PTHR21600:SF44">
    <property type="entry name" value="RIBOSOMAL LARGE SUBUNIT PSEUDOURIDINE SYNTHASE D"/>
    <property type="match status" value="1"/>
</dbReference>
<dbReference type="InterPro" id="IPR006225">
    <property type="entry name" value="PsdUridine_synth_RluC/D"/>
</dbReference>
<reference evidence="7" key="1">
    <citation type="submission" date="2022-12" db="EMBL/GenBank/DDBJ databases">
        <title>Bacterial isolates from different developmental stages of Nematostella vectensis.</title>
        <authorList>
            <person name="Fraune S."/>
        </authorList>
    </citation>
    <scope>NUCLEOTIDE SEQUENCE</scope>
    <source>
        <strain evidence="7">G21630-S1</strain>
    </source>
</reference>
<feature type="domain" description="RNA-binding S4" evidence="6">
    <location>
        <begin position="30"/>
        <end position="95"/>
    </location>
</feature>
<evidence type="ECO:0000256" key="2">
    <source>
        <dbReference type="ARBA" id="ARBA00023235"/>
    </source>
</evidence>
<dbReference type="CDD" id="cd00165">
    <property type="entry name" value="S4"/>
    <property type="match status" value="1"/>
</dbReference>
<keyword evidence="2 5" id="KW-0413">Isomerase</keyword>
<evidence type="ECO:0000256" key="3">
    <source>
        <dbReference type="ARBA" id="ARBA00036882"/>
    </source>
</evidence>
<dbReference type="PROSITE" id="PS50889">
    <property type="entry name" value="S4"/>
    <property type="match status" value="1"/>
</dbReference>
<gene>
    <name evidence="7" type="ORF">O4H49_08370</name>
</gene>
<comment type="catalytic activity">
    <reaction evidence="3">
        <text>uridine(1911/1915/1917) in 23S rRNA = pseudouridine(1911/1915/1917) in 23S rRNA</text>
        <dbReference type="Rhea" id="RHEA:42524"/>
        <dbReference type="Rhea" id="RHEA-COMP:10097"/>
        <dbReference type="Rhea" id="RHEA-COMP:10098"/>
        <dbReference type="ChEBI" id="CHEBI:65314"/>
        <dbReference type="ChEBI" id="CHEBI:65315"/>
        <dbReference type="EC" id="5.4.99.23"/>
    </reaction>
</comment>
<dbReference type="PROSITE" id="PS01129">
    <property type="entry name" value="PSI_RLU"/>
    <property type="match status" value="1"/>
</dbReference>
<comment type="function">
    <text evidence="5">Responsible for synthesis of pseudouridine from uracil.</text>
</comment>
<dbReference type="InterPro" id="IPR036986">
    <property type="entry name" value="S4_RNA-bd_sf"/>
</dbReference>
<comment type="caution">
    <text evidence="7">The sequence shown here is derived from an EMBL/GenBank/DDBJ whole genome shotgun (WGS) entry which is preliminary data.</text>
</comment>
<dbReference type="NCBIfam" id="TIGR00005">
    <property type="entry name" value="rluA_subfam"/>
    <property type="match status" value="1"/>
</dbReference>
<dbReference type="EMBL" id="JAPWGY010000002">
    <property type="protein sequence ID" value="MCZ4280789.1"/>
    <property type="molecule type" value="Genomic_DNA"/>
</dbReference>
<evidence type="ECO:0000259" key="6">
    <source>
        <dbReference type="SMART" id="SM00363"/>
    </source>
</evidence>
<dbReference type="InterPro" id="IPR006145">
    <property type="entry name" value="PsdUridine_synth_RsuA/RluA"/>
</dbReference>
<dbReference type="Pfam" id="PF01479">
    <property type="entry name" value="S4"/>
    <property type="match status" value="1"/>
</dbReference>
<dbReference type="Gene3D" id="3.10.290.10">
    <property type="entry name" value="RNA-binding S4 domain"/>
    <property type="match status" value="1"/>
</dbReference>
<comment type="similarity">
    <text evidence="1 5">Belongs to the pseudouridine synthase RluA family.</text>
</comment>
<dbReference type="PANTHER" id="PTHR21600">
    <property type="entry name" value="MITOCHONDRIAL RNA PSEUDOURIDINE SYNTHASE"/>
    <property type="match status" value="1"/>
</dbReference>
<accession>A0ABT4LI55</accession>
<keyword evidence="8" id="KW-1185">Reference proteome</keyword>
<evidence type="ECO:0000256" key="5">
    <source>
        <dbReference type="RuleBase" id="RU362028"/>
    </source>
</evidence>
<sequence>MAECGPDNNSPDDSTAQVYELTVEETEKKIRVDRFLADRLPDLSRSRLQALIAQQCLRIDGGVTETANFRLKVGQRVSLTVPEAVDPEPEAQDIPLEIVYEDAHLLVINKPSGLVVHPAPGNQDGTLVNALIHYCGDDFKGIGGVKRPGIVHRIDKDTSGLMVVAKTDDCHQGLVQLFSTHDIERSYNAIVWGTAKPVSGKIEGNIGRSPKNRKKMAVVPTGGKRAVTYYKTLKVLADGAASLVECTLETGRTHQIRVHMTHIGHPLLGDPLYGSQSQSRVKSLPASAQTLMKNFERQALHAKTLGFVHPITKETLSFSSELSIDLKDLIHSL</sequence>
<evidence type="ECO:0000256" key="4">
    <source>
        <dbReference type="PROSITE-ProRule" id="PRU00182"/>
    </source>
</evidence>
<evidence type="ECO:0000313" key="7">
    <source>
        <dbReference type="EMBL" id="MCZ4280789.1"/>
    </source>
</evidence>